<sequence>MEFSYQEYNEYINETYMEFKDEKMSNKEAIARTYNEYDMVAKKSETDKGIVYIELAEILITHLKAMYTFKSYIENVLIELDFNLIKLENAISQEEYNDLFSRRVHVLQEFKKMPLDYYQTGCWYYEELIGEVQKYISNFIEENKNTETIVTDVLQRFERDCKNTKSEKYIIYTTLAENLCNQGLITVNGIEEIKNELQSFQVCDISNEQLTEDEQEKLANRIKKVKL</sequence>
<accession>A0A4U2Z0X3</accession>
<comment type="caution">
    <text evidence="1">The sequence shown here is derived from an EMBL/GenBank/DDBJ whole genome shotgun (WGS) entry which is preliminary data.</text>
</comment>
<proteinExistence type="predicted"/>
<evidence type="ECO:0000313" key="1">
    <source>
        <dbReference type="EMBL" id="TKI67736.1"/>
    </source>
</evidence>
<dbReference type="RefSeq" id="WP_107897368.1">
    <property type="nucleotide sequence ID" value="NZ_PYWM01000037.1"/>
</dbReference>
<organism evidence="1 2">
    <name type="scientific">Lysinibacillus mangiferihumi</name>
    <dbReference type="NCBI Taxonomy" id="1130819"/>
    <lineage>
        <taxon>Bacteria</taxon>
        <taxon>Bacillati</taxon>
        <taxon>Bacillota</taxon>
        <taxon>Bacilli</taxon>
        <taxon>Bacillales</taxon>
        <taxon>Bacillaceae</taxon>
        <taxon>Lysinibacillus</taxon>
    </lineage>
</organism>
<dbReference type="Pfam" id="PF14425">
    <property type="entry name" value="Imm3"/>
    <property type="match status" value="2"/>
</dbReference>
<dbReference type="EMBL" id="SZPU01000044">
    <property type="protein sequence ID" value="TKI67736.1"/>
    <property type="molecule type" value="Genomic_DNA"/>
</dbReference>
<name>A0A4U2Z0X3_9BACI</name>
<dbReference type="Proteomes" id="UP000308744">
    <property type="component" value="Unassembled WGS sequence"/>
</dbReference>
<keyword evidence="2" id="KW-1185">Reference proteome</keyword>
<protein>
    <submittedName>
        <fullName evidence="1">Uncharacterized protein</fullName>
    </submittedName>
</protein>
<reference evidence="1 2" key="1">
    <citation type="submission" date="2019-04" db="EMBL/GenBank/DDBJ databases">
        <title>Lysinibacillus genome sequencing.</title>
        <authorList>
            <person name="Dunlap C."/>
        </authorList>
    </citation>
    <scope>NUCLEOTIDE SEQUENCE [LARGE SCALE GENOMIC DNA]</scope>
    <source>
        <strain evidence="1 2">CCTCC AB 2010389</strain>
    </source>
</reference>
<evidence type="ECO:0000313" key="2">
    <source>
        <dbReference type="Proteomes" id="UP000308744"/>
    </source>
</evidence>
<dbReference type="InterPro" id="IPR025678">
    <property type="entry name" value="Imm3"/>
</dbReference>
<gene>
    <name evidence="1" type="ORF">FC756_12700</name>
</gene>
<dbReference type="AlphaFoldDB" id="A0A4U2Z0X3"/>